<accession>A0ACB9SAR4</accession>
<keyword evidence="2" id="KW-1185">Reference proteome</keyword>
<organism evidence="1 2">
    <name type="scientific">Melastoma candidum</name>
    <dbReference type="NCBI Taxonomy" id="119954"/>
    <lineage>
        <taxon>Eukaryota</taxon>
        <taxon>Viridiplantae</taxon>
        <taxon>Streptophyta</taxon>
        <taxon>Embryophyta</taxon>
        <taxon>Tracheophyta</taxon>
        <taxon>Spermatophyta</taxon>
        <taxon>Magnoliopsida</taxon>
        <taxon>eudicotyledons</taxon>
        <taxon>Gunneridae</taxon>
        <taxon>Pentapetalae</taxon>
        <taxon>rosids</taxon>
        <taxon>malvids</taxon>
        <taxon>Myrtales</taxon>
        <taxon>Melastomataceae</taxon>
        <taxon>Melastomatoideae</taxon>
        <taxon>Melastomateae</taxon>
        <taxon>Melastoma</taxon>
    </lineage>
</organism>
<name>A0ACB9SAR4_9MYRT</name>
<proteinExistence type="predicted"/>
<dbReference type="EMBL" id="CM042880">
    <property type="protein sequence ID" value="KAI4388259.1"/>
    <property type="molecule type" value="Genomic_DNA"/>
</dbReference>
<reference evidence="2" key="1">
    <citation type="journal article" date="2023" name="Front. Plant Sci.">
        <title>Chromosomal-level genome assembly of Melastoma candidum provides insights into trichome evolution.</title>
        <authorList>
            <person name="Zhong Y."/>
            <person name="Wu W."/>
            <person name="Sun C."/>
            <person name="Zou P."/>
            <person name="Liu Y."/>
            <person name="Dai S."/>
            <person name="Zhou R."/>
        </authorList>
    </citation>
    <scope>NUCLEOTIDE SEQUENCE [LARGE SCALE GENOMIC DNA]</scope>
</reference>
<sequence length="602" mass="68116">MLLHKEHEGQKVKSKDHSDRLKRRRVEAVKLAQLTTRQRRLLPSDSSSSSPSPYSKTDKPRRSRGGDGDEKGKGLSWFMPLLALGILRYISATSNIIHDCDEVFNYWEPVHFLLYKTGFQTWEYSSEFALRSYLYLIFHNLVGLPASLLFGEEKVRVFYAVRFFLGLLSVVADAVLVVALSRKYGNRIASYALATLCLTSGCFFASTSFLPSSFSMYAMSLASGLFLLEKHGLAVSVATVGVILGWPFSVLAFLPVTIYSLSRNFKKVFLSGALTSLVLLALSLLVDHQYYGRWVSSVFNLLLYNIAGGGESHLYGTEGPLFYLWNGFNNFNLCFVLALLFPVIFPLSRKRFSSELLVVISPLYIWICFMSLQPHKEERFLYPVYPLICVAASAVIESFPSLFESEYKTTLKDLAANVAKFVRPIVLSVILGISHSRTFSLIHGYGAPIEVYKILEHHDEVGHGSVLCIGSEWHRFPSSFFVPEFVGEVRWIDDGFDGLLPMPFNSTLGGTSAAPSYFNNKNKASEEQYLRDLDACTFLVELQLSRPYPTRGNDLSKWEVIAALPYLDRELSPSFYRSFFIPHLWHEKNVFGMYKLLKRIGR</sequence>
<evidence type="ECO:0000313" key="1">
    <source>
        <dbReference type="EMBL" id="KAI4388259.1"/>
    </source>
</evidence>
<dbReference type="Proteomes" id="UP001057402">
    <property type="component" value="Chromosome 1"/>
</dbReference>
<evidence type="ECO:0000313" key="2">
    <source>
        <dbReference type="Proteomes" id="UP001057402"/>
    </source>
</evidence>
<gene>
    <name evidence="1" type="ORF">MLD38_000603</name>
</gene>
<comment type="caution">
    <text evidence="1">The sequence shown here is derived from an EMBL/GenBank/DDBJ whole genome shotgun (WGS) entry which is preliminary data.</text>
</comment>
<protein>
    <submittedName>
        <fullName evidence="1">Uncharacterized protein</fullName>
    </submittedName>
</protein>